<accession>A0A6A6IF35</accession>
<dbReference type="OrthoDB" id="1577640at2759"/>
<dbReference type="Proteomes" id="UP000800094">
    <property type="component" value="Unassembled WGS sequence"/>
</dbReference>
<dbReference type="RefSeq" id="XP_033683516.1">
    <property type="nucleotide sequence ID" value="XM_033829243.1"/>
</dbReference>
<organism evidence="2 3">
    <name type="scientific">Trematosphaeria pertusa</name>
    <dbReference type="NCBI Taxonomy" id="390896"/>
    <lineage>
        <taxon>Eukaryota</taxon>
        <taxon>Fungi</taxon>
        <taxon>Dikarya</taxon>
        <taxon>Ascomycota</taxon>
        <taxon>Pezizomycotina</taxon>
        <taxon>Dothideomycetes</taxon>
        <taxon>Pleosporomycetidae</taxon>
        <taxon>Pleosporales</taxon>
        <taxon>Massarineae</taxon>
        <taxon>Trematosphaeriaceae</taxon>
        <taxon>Trematosphaeria</taxon>
    </lineage>
</organism>
<keyword evidence="3" id="KW-1185">Reference proteome</keyword>
<gene>
    <name evidence="2" type="ORF">BU26DRAFT_520194</name>
</gene>
<name>A0A6A6IF35_9PLEO</name>
<evidence type="ECO:0000313" key="2">
    <source>
        <dbReference type="EMBL" id="KAF2248512.1"/>
    </source>
</evidence>
<reference evidence="2" key="1">
    <citation type="journal article" date="2020" name="Stud. Mycol.">
        <title>101 Dothideomycetes genomes: a test case for predicting lifestyles and emergence of pathogens.</title>
        <authorList>
            <person name="Haridas S."/>
            <person name="Albert R."/>
            <person name="Binder M."/>
            <person name="Bloem J."/>
            <person name="Labutti K."/>
            <person name="Salamov A."/>
            <person name="Andreopoulos B."/>
            <person name="Baker S."/>
            <person name="Barry K."/>
            <person name="Bills G."/>
            <person name="Bluhm B."/>
            <person name="Cannon C."/>
            <person name="Castanera R."/>
            <person name="Culley D."/>
            <person name="Daum C."/>
            <person name="Ezra D."/>
            <person name="Gonzalez J."/>
            <person name="Henrissat B."/>
            <person name="Kuo A."/>
            <person name="Liang C."/>
            <person name="Lipzen A."/>
            <person name="Lutzoni F."/>
            <person name="Magnuson J."/>
            <person name="Mondo S."/>
            <person name="Nolan M."/>
            <person name="Ohm R."/>
            <person name="Pangilinan J."/>
            <person name="Park H.-J."/>
            <person name="Ramirez L."/>
            <person name="Alfaro M."/>
            <person name="Sun H."/>
            <person name="Tritt A."/>
            <person name="Yoshinaga Y."/>
            <person name="Zwiers L.-H."/>
            <person name="Turgeon B."/>
            <person name="Goodwin S."/>
            <person name="Spatafora J."/>
            <person name="Crous P."/>
            <person name="Grigoriev I."/>
        </authorList>
    </citation>
    <scope>NUCLEOTIDE SEQUENCE</scope>
    <source>
        <strain evidence="2">CBS 122368</strain>
    </source>
</reference>
<feature type="region of interest" description="Disordered" evidence="1">
    <location>
        <begin position="1033"/>
        <end position="1066"/>
    </location>
</feature>
<sequence>MADPFSIAGSAVGVVSLGIKVCEDLVTFIGHVKDGKSEMSQISSRMDNLADCLERLQSSVNAVKPLAEGVAQEADAGISACATALGRIQEKLPQSNQPSGKGHFSRLLGEWKTRLGYPFRRAELFALKDMVESVQQNLIVALQALQLAQQQASHNCLSGELANFAQLTISDTQTIQRELTSLRSDVKHVGNAVHPVQDEVRVLTEQVISLTSSVMRLESRVTNVFPDAYSPSKIHKDARQLRHLHNRLRKTDSTSIGHAVNTSILCQCRGTTRARTLYSWSSWASAPFSILQETFLAHEEDCPYSAYSEARTSLQLRLSFCTFLFKRKVQLALQVQRGAGPFVVNHSLQTYRIVPESSAAFTLMDEFQNHIGELGAAQQYIRRLRELFGNREATPHDRLADGKTLLHALCSVISKYLVDWNVGVASDESPFAALIFFLVNAMGNTILEADDSGRSALDHFAALWEGWNSGIGHFDLGQSRDAKVSDYKTVVTSLNQKGILEEMDASTEILLSVLTKSRRGLQDAIRRHPNIHSIDSNRVWLSQSLRMSTVGGWTEGCEILIQHSALTAPGPLRSSMMTQAIKCNELSTVQFWLRQRRTANGEQLRCIGHIETALVLCSKRESRNGIRAALVKELVKQRERLKILGKTHLGNNKFVQRDDRLLDAGARRVFDALARRGVEVPASLRPVQASVYHSRLPLNITMAEELYSVGFRDVKASDFGRASNLVSPLIWNAASVYNRDRIRDTLSVCKWLISKGARLTETWPYLDMAAWKLLGYQAGRWMSSPLSTSAKDWKSLVLALLGSTYVDECSCACSDGGCSPLSSFFRGATESEDTRVEKRLLIFLLTSWIAPAARSHRHLVTALLRSLTFLQLGLRHTCCHIAPIARDRSGLLFLWKHDSTGLLTRICLGPCHDSVCLKEIREEDEYLLKRLEALVNKFDTAYDTQGQDIVDFVMGFWSERMLRELQEQAEMDKEEHNHGRRLLGITQHAFDPSVTGLVGEVNLDDFVFPKDSWYRPIKVSQILPSVRTLDELGGAFVPDDDDEEAEEERPEEEEYGDDGYNDDGYI</sequence>
<evidence type="ECO:0000313" key="3">
    <source>
        <dbReference type="Proteomes" id="UP000800094"/>
    </source>
</evidence>
<dbReference type="GeneID" id="54582573"/>
<evidence type="ECO:0008006" key="4">
    <source>
        <dbReference type="Google" id="ProtNLM"/>
    </source>
</evidence>
<feature type="compositionally biased region" description="Acidic residues" evidence="1">
    <location>
        <begin position="1038"/>
        <end position="1066"/>
    </location>
</feature>
<evidence type="ECO:0000256" key="1">
    <source>
        <dbReference type="SAM" id="MobiDB-lite"/>
    </source>
</evidence>
<protein>
    <recommendedName>
        <fullName evidence="4">Fungal N-terminal domain-containing protein</fullName>
    </recommendedName>
</protein>
<proteinExistence type="predicted"/>
<dbReference type="EMBL" id="ML987196">
    <property type="protein sequence ID" value="KAF2248512.1"/>
    <property type="molecule type" value="Genomic_DNA"/>
</dbReference>
<dbReference type="AlphaFoldDB" id="A0A6A6IF35"/>